<sequence length="95" mass="10294">MVISDGLERGDCAAMVRATERLSRLGHRLVWWSPLACSPTYRPVTRGMAGLLGYLDHLGGVRDLATALSEVERLPAVTAGPRRAAWRLFPPGVPA</sequence>
<dbReference type="InterPro" id="IPR008912">
    <property type="entry name" value="Uncharacterised_CoxE"/>
</dbReference>
<dbReference type="KEGG" id="psuu:Psuf_082810"/>
<dbReference type="Proteomes" id="UP000503011">
    <property type="component" value="Chromosome"/>
</dbReference>
<evidence type="ECO:0000313" key="1">
    <source>
        <dbReference type="EMBL" id="BCB90968.1"/>
    </source>
</evidence>
<evidence type="ECO:0008006" key="3">
    <source>
        <dbReference type="Google" id="ProtNLM"/>
    </source>
</evidence>
<protein>
    <recommendedName>
        <fullName evidence="3">VWA domain-containing protein</fullName>
    </recommendedName>
</protein>
<accession>A0A6F8YYE9</accession>
<keyword evidence="2" id="KW-1185">Reference proteome</keyword>
<evidence type="ECO:0000313" key="2">
    <source>
        <dbReference type="Proteomes" id="UP000503011"/>
    </source>
</evidence>
<gene>
    <name evidence="1" type="ORF">Psuf_082810</name>
</gene>
<reference evidence="1 2" key="1">
    <citation type="submission" date="2020-03" db="EMBL/GenBank/DDBJ databases">
        <title>Whole genome shotgun sequence of Phytohabitans suffuscus NBRC 105367.</title>
        <authorList>
            <person name="Komaki H."/>
            <person name="Tamura T."/>
        </authorList>
    </citation>
    <scope>NUCLEOTIDE SEQUENCE [LARGE SCALE GENOMIC DNA]</scope>
    <source>
        <strain evidence="1 2">NBRC 105367</strain>
    </source>
</reference>
<dbReference type="AlphaFoldDB" id="A0A6F8YYE9"/>
<proteinExistence type="predicted"/>
<reference evidence="1 2" key="2">
    <citation type="submission" date="2020-03" db="EMBL/GenBank/DDBJ databases">
        <authorList>
            <person name="Ichikawa N."/>
            <person name="Kimura A."/>
            <person name="Kitahashi Y."/>
            <person name="Uohara A."/>
        </authorList>
    </citation>
    <scope>NUCLEOTIDE SEQUENCE [LARGE SCALE GENOMIC DNA]</scope>
    <source>
        <strain evidence="1 2">NBRC 105367</strain>
    </source>
</reference>
<organism evidence="1 2">
    <name type="scientific">Phytohabitans suffuscus</name>
    <dbReference type="NCBI Taxonomy" id="624315"/>
    <lineage>
        <taxon>Bacteria</taxon>
        <taxon>Bacillati</taxon>
        <taxon>Actinomycetota</taxon>
        <taxon>Actinomycetes</taxon>
        <taxon>Micromonosporales</taxon>
        <taxon>Micromonosporaceae</taxon>
    </lineage>
</organism>
<name>A0A6F8YYE9_9ACTN</name>
<dbReference type="EMBL" id="AP022871">
    <property type="protein sequence ID" value="BCB90968.1"/>
    <property type="molecule type" value="Genomic_DNA"/>
</dbReference>
<dbReference type="Pfam" id="PF05762">
    <property type="entry name" value="VWA_CoxE"/>
    <property type="match status" value="1"/>
</dbReference>